<keyword evidence="3" id="KW-0238">DNA-binding</keyword>
<sequence length="601" mass="69355">MVYNRQSFVADHKGCVCWMIHRKIMQSRKIRKLIVSGSEWVGSTIYQDKDSKDMTDREMISFSRAAGEEGGLSLPVGFRFRPTDEELVDHYLKNKVQGMDLHAEGIIDEIDILKFEPWNLVAKSLMKPDDENGFFFSQPEYTQKKSTKRSTEVGFWKITGREHEIRTRDRRRTVIGKKRILTFYIGHGRKSDKTNWVMHEYYIPKAHPNANQRDFVLCHLKKNVKKSDEIHTDVATTCDEGEPSTHNASDFEHPPAHDILEEDTQQPENLDYFERKKDLLLASSCSNNDHNATFANNDLESELEESLRTINTKPFHAGELSLEKLYELQGDSSQSIQDTDIMLHNQLSRQAASSVNIAPKPQTDRVQFQSGTYQREHRPQQQSGPIIVFRDTSADEYYTREKTRRITYPPEKPKEPEKPKPAPEKPKEPEERRTSVDLPQKQISITKSSIDKKVPQGSMEQTQNRTTPGNWKRSFITWQTSPLKSPPSVYIFNTRDFVLCRLKKNVKKWDENADVATTCDEGETHNASNVENQPEDNRPPENLDYFERARDHLLANSPSNNDHIAFQPAFSAHDQEFLRTLIVEPQFRVTSDTDGNQSITG</sequence>
<dbReference type="Gene3D" id="2.170.150.80">
    <property type="entry name" value="NAC domain"/>
    <property type="match status" value="1"/>
</dbReference>
<evidence type="ECO:0000259" key="7">
    <source>
        <dbReference type="PROSITE" id="PS51005"/>
    </source>
</evidence>
<evidence type="ECO:0000313" key="9">
    <source>
        <dbReference type="Proteomes" id="UP001054821"/>
    </source>
</evidence>
<dbReference type="Proteomes" id="UP001054821">
    <property type="component" value="Chromosome 2"/>
</dbReference>
<organism evidence="8 9">
    <name type="scientific">Prunus dulcis</name>
    <name type="common">Almond</name>
    <name type="synonym">Amygdalus dulcis</name>
    <dbReference type="NCBI Taxonomy" id="3755"/>
    <lineage>
        <taxon>Eukaryota</taxon>
        <taxon>Viridiplantae</taxon>
        <taxon>Streptophyta</taxon>
        <taxon>Embryophyta</taxon>
        <taxon>Tracheophyta</taxon>
        <taxon>Spermatophyta</taxon>
        <taxon>Magnoliopsida</taxon>
        <taxon>eudicotyledons</taxon>
        <taxon>Gunneridae</taxon>
        <taxon>Pentapetalae</taxon>
        <taxon>rosids</taxon>
        <taxon>fabids</taxon>
        <taxon>Rosales</taxon>
        <taxon>Rosaceae</taxon>
        <taxon>Amygdaloideae</taxon>
        <taxon>Amygdaleae</taxon>
        <taxon>Prunus</taxon>
    </lineage>
</organism>
<dbReference type="GO" id="GO:0005634">
    <property type="term" value="C:nucleus"/>
    <property type="evidence" value="ECO:0007669"/>
    <property type="project" value="UniProtKB-SubCell"/>
</dbReference>
<dbReference type="AlphaFoldDB" id="A0AAD4WMA9"/>
<keyword evidence="2" id="KW-0805">Transcription regulation</keyword>
<keyword evidence="5" id="KW-0539">Nucleus</keyword>
<keyword evidence="4" id="KW-0804">Transcription</keyword>
<feature type="compositionally biased region" description="Polar residues" evidence="6">
    <location>
        <begin position="458"/>
        <end position="469"/>
    </location>
</feature>
<evidence type="ECO:0000256" key="3">
    <source>
        <dbReference type="ARBA" id="ARBA00023125"/>
    </source>
</evidence>
<evidence type="ECO:0000256" key="2">
    <source>
        <dbReference type="ARBA" id="ARBA00023015"/>
    </source>
</evidence>
<dbReference type="SUPFAM" id="SSF101941">
    <property type="entry name" value="NAC domain"/>
    <property type="match status" value="1"/>
</dbReference>
<gene>
    <name evidence="8" type="ORF">L3X38_013883</name>
</gene>
<accession>A0AAD4WMA9</accession>
<evidence type="ECO:0000256" key="5">
    <source>
        <dbReference type="ARBA" id="ARBA00023242"/>
    </source>
</evidence>
<feature type="domain" description="NAC" evidence="7">
    <location>
        <begin position="74"/>
        <end position="223"/>
    </location>
</feature>
<dbReference type="PROSITE" id="PS51005">
    <property type="entry name" value="NAC"/>
    <property type="match status" value="1"/>
</dbReference>
<dbReference type="Pfam" id="PF02365">
    <property type="entry name" value="NAM"/>
    <property type="match status" value="1"/>
</dbReference>
<evidence type="ECO:0000313" key="8">
    <source>
        <dbReference type="EMBL" id="KAI5346004.1"/>
    </source>
</evidence>
<feature type="region of interest" description="Disordered" evidence="6">
    <location>
        <begin position="368"/>
        <end position="470"/>
    </location>
</feature>
<feature type="region of interest" description="Disordered" evidence="6">
    <location>
        <begin position="521"/>
        <end position="543"/>
    </location>
</feature>
<name>A0AAD4WMA9_PRUDU</name>
<keyword evidence="9" id="KW-1185">Reference proteome</keyword>
<dbReference type="EMBL" id="JAJFAZ020000002">
    <property type="protein sequence ID" value="KAI5346004.1"/>
    <property type="molecule type" value="Genomic_DNA"/>
</dbReference>
<feature type="compositionally biased region" description="Basic and acidic residues" evidence="6">
    <location>
        <begin position="411"/>
        <end position="435"/>
    </location>
</feature>
<evidence type="ECO:0000256" key="4">
    <source>
        <dbReference type="ARBA" id="ARBA00023163"/>
    </source>
</evidence>
<reference evidence="8 9" key="1">
    <citation type="journal article" date="2022" name="G3 (Bethesda)">
        <title>Whole-genome sequence and methylome profiling of the almond [Prunus dulcis (Mill.) D.A. Webb] cultivar 'Nonpareil'.</title>
        <authorList>
            <person name="D'Amico-Willman K.M."/>
            <person name="Ouma W.Z."/>
            <person name="Meulia T."/>
            <person name="Sideli G.M."/>
            <person name="Gradziel T.M."/>
            <person name="Fresnedo-Ramirez J."/>
        </authorList>
    </citation>
    <scope>NUCLEOTIDE SEQUENCE [LARGE SCALE GENOMIC DNA]</scope>
    <source>
        <strain evidence="8">Clone GOH B32 T37-40</strain>
    </source>
</reference>
<dbReference type="PANTHER" id="PTHR31989">
    <property type="entry name" value="NAC DOMAIN-CONTAINING PROTEIN 82-RELATED"/>
    <property type="match status" value="1"/>
</dbReference>
<comment type="caution">
    <text evidence="8">The sequence shown here is derived from an EMBL/GenBank/DDBJ whole genome shotgun (WGS) entry which is preliminary data.</text>
</comment>
<dbReference type="InterPro" id="IPR003441">
    <property type="entry name" value="NAC-dom"/>
</dbReference>
<proteinExistence type="predicted"/>
<dbReference type="GO" id="GO:0003677">
    <property type="term" value="F:DNA binding"/>
    <property type="evidence" value="ECO:0007669"/>
    <property type="project" value="UniProtKB-KW"/>
</dbReference>
<protein>
    <recommendedName>
        <fullName evidence="7">NAC domain-containing protein</fullName>
    </recommendedName>
</protein>
<evidence type="ECO:0000256" key="6">
    <source>
        <dbReference type="SAM" id="MobiDB-lite"/>
    </source>
</evidence>
<dbReference type="GO" id="GO:0006355">
    <property type="term" value="P:regulation of DNA-templated transcription"/>
    <property type="evidence" value="ECO:0007669"/>
    <property type="project" value="InterPro"/>
</dbReference>
<dbReference type="InterPro" id="IPR036093">
    <property type="entry name" value="NAC_dom_sf"/>
</dbReference>
<evidence type="ECO:0000256" key="1">
    <source>
        <dbReference type="ARBA" id="ARBA00004123"/>
    </source>
</evidence>
<comment type="subcellular location">
    <subcellularLocation>
        <location evidence="1">Nucleus</location>
    </subcellularLocation>
</comment>